<dbReference type="GO" id="GO:0008324">
    <property type="term" value="F:monoatomic cation transmembrane transporter activity"/>
    <property type="evidence" value="ECO:0007669"/>
    <property type="project" value="InterPro"/>
</dbReference>
<evidence type="ECO:0000313" key="9">
    <source>
        <dbReference type="Proteomes" id="UP000295431"/>
    </source>
</evidence>
<reference evidence="8 9" key="1">
    <citation type="submission" date="2019-03" db="EMBL/GenBank/DDBJ databases">
        <title>Draft genome sequences of novel Actinobacteria.</title>
        <authorList>
            <person name="Sahin N."/>
            <person name="Ay H."/>
            <person name="Saygin H."/>
        </authorList>
    </citation>
    <scope>NUCLEOTIDE SEQUENCE [LARGE SCALE GENOMIC DNA]</scope>
    <source>
        <strain evidence="8 9">DSM 45347</strain>
    </source>
</reference>
<evidence type="ECO:0000256" key="6">
    <source>
        <dbReference type="ARBA" id="ARBA00023136"/>
    </source>
</evidence>
<dbReference type="AlphaFoldDB" id="A0A4R4N6F1"/>
<evidence type="ECO:0000313" key="8">
    <source>
        <dbReference type="EMBL" id="TDC04409.1"/>
    </source>
</evidence>
<sequence length="186" mass="20753">MSTSVRGIVSRVGMGVWLFAVWLLLWGRADALVVVGGVIVVAVAYRVSRLPAVPTLRRVRPLWLLLAALEFAWDLLLSSLVIAWHALYKPREVKGAIVEVDARTRSELILLAVTTSISLRPGTLLVDLDWDRHVLHIHAMPVRSQKEADAARGGVLRTEHRLMRALVASEDAAERDVSTRETREDR</sequence>
<name>A0A4R4N6F1_9ACTN</name>
<keyword evidence="3" id="KW-1003">Cell membrane</keyword>
<evidence type="ECO:0000256" key="3">
    <source>
        <dbReference type="ARBA" id="ARBA00022475"/>
    </source>
</evidence>
<dbReference type="Pfam" id="PF01899">
    <property type="entry name" value="MNHE"/>
    <property type="match status" value="1"/>
</dbReference>
<keyword evidence="6 7" id="KW-0472">Membrane</keyword>
<protein>
    <submittedName>
        <fullName evidence="8">Na+/H+ antiporter subunit E</fullName>
    </submittedName>
</protein>
<dbReference type="PANTHER" id="PTHR34584">
    <property type="entry name" value="NA(+)/H(+) ANTIPORTER SUBUNIT E1"/>
    <property type="match status" value="1"/>
</dbReference>
<evidence type="ECO:0000256" key="7">
    <source>
        <dbReference type="SAM" id="Phobius"/>
    </source>
</evidence>
<dbReference type="OrthoDB" id="3536063at2"/>
<feature type="transmembrane region" description="Helical" evidence="7">
    <location>
        <begin position="62"/>
        <end position="87"/>
    </location>
</feature>
<keyword evidence="5 7" id="KW-1133">Transmembrane helix</keyword>
<dbReference type="EMBL" id="SMJW01000341">
    <property type="protein sequence ID" value="TDC04409.1"/>
    <property type="molecule type" value="Genomic_DNA"/>
</dbReference>
<dbReference type="InterPro" id="IPR002758">
    <property type="entry name" value="Cation_antiport_E"/>
</dbReference>
<evidence type="ECO:0000256" key="2">
    <source>
        <dbReference type="ARBA" id="ARBA00006228"/>
    </source>
</evidence>
<feature type="transmembrane region" description="Helical" evidence="7">
    <location>
        <begin position="7"/>
        <end position="25"/>
    </location>
</feature>
<evidence type="ECO:0000256" key="1">
    <source>
        <dbReference type="ARBA" id="ARBA00004651"/>
    </source>
</evidence>
<keyword evidence="4 7" id="KW-0812">Transmembrane</keyword>
<evidence type="ECO:0000256" key="5">
    <source>
        <dbReference type="ARBA" id="ARBA00022989"/>
    </source>
</evidence>
<comment type="caution">
    <text evidence="8">The sequence shown here is derived from an EMBL/GenBank/DDBJ whole genome shotgun (WGS) entry which is preliminary data.</text>
</comment>
<comment type="similarity">
    <text evidence="2">Belongs to the CPA3 antiporters (TC 2.A.63) subunit E family.</text>
</comment>
<organism evidence="8 9">
    <name type="scientific">Actinomadura bangladeshensis</name>
    <dbReference type="NCBI Taxonomy" id="453573"/>
    <lineage>
        <taxon>Bacteria</taxon>
        <taxon>Bacillati</taxon>
        <taxon>Actinomycetota</taxon>
        <taxon>Actinomycetes</taxon>
        <taxon>Streptosporangiales</taxon>
        <taxon>Thermomonosporaceae</taxon>
        <taxon>Actinomadura</taxon>
    </lineage>
</organism>
<dbReference type="Proteomes" id="UP000295431">
    <property type="component" value="Unassembled WGS sequence"/>
</dbReference>
<dbReference type="GO" id="GO:0005886">
    <property type="term" value="C:plasma membrane"/>
    <property type="evidence" value="ECO:0007669"/>
    <property type="project" value="UniProtKB-SubCell"/>
</dbReference>
<dbReference type="RefSeq" id="WP_131944786.1">
    <property type="nucleotide sequence ID" value="NZ_BAAAMX010000044.1"/>
</dbReference>
<evidence type="ECO:0000256" key="4">
    <source>
        <dbReference type="ARBA" id="ARBA00022692"/>
    </source>
</evidence>
<comment type="subcellular location">
    <subcellularLocation>
        <location evidence="1">Cell membrane</location>
        <topology evidence="1">Multi-pass membrane protein</topology>
    </subcellularLocation>
</comment>
<proteinExistence type="inferred from homology"/>
<keyword evidence="9" id="KW-1185">Reference proteome</keyword>
<gene>
    <name evidence="8" type="ORF">E1284_36885</name>
</gene>
<dbReference type="PANTHER" id="PTHR34584:SF1">
    <property type="entry name" value="NA(+)_H(+) ANTIPORTER SUBUNIT E1"/>
    <property type="match status" value="1"/>
</dbReference>
<feature type="transmembrane region" description="Helical" evidence="7">
    <location>
        <begin position="31"/>
        <end position="50"/>
    </location>
</feature>
<accession>A0A4R4N6F1</accession>